<dbReference type="EMBL" id="MN740574">
    <property type="protein sequence ID" value="QHU34561.1"/>
    <property type="molecule type" value="Genomic_DNA"/>
</dbReference>
<evidence type="ECO:0000313" key="2">
    <source>
        <dbReference type="EMBL" id="QHU34561.1"/>
    </source>
</evidence>
<keyword evidence="1" id="KW-0812">Transmembrane</keyword>
<feature type="transmembrane region" description="Helical" evidence="1">
    <location>
        <begin position="40"/>
        <end position="60"/>
    </location>
</feature>
<keyword evidence="1" id="KW-0472">Membrane</keyword>
<name>A0A6C0LXT5_9ZZZZ</name>
<sequence>MINISTLSPIFILIVIGVIIFSVIKWYNNIPIFSNFQSSTIWKAFVLNSIASSIIIFIALTVKQNFDTTSDNKLIRKTNLYSIFLTLSFTFMSSMLAYTLMYVFFGFGGGMLITKP</sequence>
<accession>A0A6C0LXT5</accession>
<organism evidence="2">
    <name type="scientific">viral metagenome</name>
    <dbReference type="NCBI Taxonomy" id="1070528"/>
    <lineage>
        <taxon>unclassified sequences</taxon>
        <taxon>metagenomes</taxon>
        <taxon>organismal metagenomes</taxon>
    </lineage>
</organism>
<dbReference type="AlphaFoldDB" id="A0A6C0LXT5"/>
<keyword evidence="1" id="KW-1133">Transmembrane helix</keyword>
<feature type="transmembrane region" description="Helical" evidence="1">
    <location>
        <begin position="80"/>
        <end position="105"/>
    </location>
</feature>
<protein>
    <submittedName>
        <fullName evidence="2">Uncharacterized protein</fullName>
    </submittedName>
</protein>
<proteinExistence type="predicted"/>
<feature type="transmembrane region" description="Helical" evidence="1">
    <location>
        <begin position="6"/>
        <end position="28"/>
    </location>
</feature>
<reference evidence="2" key="1">
    <citation type="journal article" date="2020" name="Nature">
        <title>Giant virus diversity and host interactions through global metagenomics.</title>
        <authorList>
            <person name="Schulz F."/>
            <person name="Roux S."/>
            <person name="Paez-Espino D."/>
            <person name="Jungbluth S."/>
            <person name="Walsh D.A."/>
            <person name="Denef V.J."/>
            <person name="McMahon K.D."/>
            <person name="Konstantinidis K.T."/>
            <person name="Eloe-Fadrosh E.A."/>
            <person name="Kyrpides N.C."/>
            <person name="Woyke T."/>
        </authorList>
    </citation>
    <scope>NUCLEOTIDE SEQUENCE</scope>
    <source>
        <strain evidence="2">GVMAG-S-1016713-169</strain>
    </source>
</reference>
<evidence type="ECO:0000256" key="1">
    <source>
        <dbReference type="SAM" id="Phobius"/>
    </source>
</evidence>